<organism evidence="3 4">
    <name type="scientific">Candidatus Thiomargarita nelsonii</name>
    <dbReference type="NCBI Taxonomy" id="1003181"/>
    <lineage>
        <taxon>Bacteria</taxon>
        <taxon>Pseudomonadati</taxon>
        <taxon>Pseudomonadota</taxon>
        <taxon>Gammaproteobacteria</taxon>
        <taxon>Thiotrichales</taxon>
        <taxon>Thiotrichaceae</taxon>
        <taxon>Thiomargarita</taxon>
    </lineage>
</organism>
<proteinExistence type="predicted"/>
<feature type="coiled-coil region" evidence="1">
    <location>
        <begin position="77"/>
        <end position="186"/>
    </location>
</feature>
<gene>
    <name evidence="3" type="ORF">THIOM_003526</name>
</gene>
<feature type="domain" description="YMGG-like Gly-zipper" evidence="2">
    <location>
        <begin position="11"/>
        <end position="55"/>
    </location>
</feature>
<keyword evidence="1" id="KW-0175">Coiled coil</keyword>
<dbReference type="Pfam" id="PF13441">
    <property type="entry name" value="Gly-zipper_YMGG"/>
    <property type="match status" value="1"/>
</dbReference>
<dbReference type="EMBL" id="LUTY01002140">
    <property type="protein sequence ID" value="OAD20749.1"/>
    <property type="molecule type" value="Genomic_DNA"/>
</dbReference>
<comment type="caution">
    <text evidence="3">The sequence shown here is derived from an EMBL/GenBank/DDBJ whole genome shotgun (WGS) entry which is preliminary data.</text>
</comment>
<name>A0A176RYH0_9GAMM</name>
<reference evidence="3 4" key="1">
    <citation type="submission" date="2016-05" db="EMBL/GenBank/DDBJ databases">
        <title>Single-cell genome of chain-forming Candidatus Thiomargarita nelsonii and comparison to other large sulfur-oxidizing bacteria.</title>
        <authorList>
            <person name="Winkel M."/>
            <person name="Salman V."/>
            <person name="Woyke T."/>
            <person name="Schulz-Vogt H."/>
            <person name="Richter M."/>
            <person name="Flood B."/>
            <person name="Bailey J."/>
            <person name="Amann R."/>
            <person name="Mussmann M."/>
        </authorList>
    </citation>
    <scope>NUCLEOTIDE SEQUENCE [LARGE SCALE GENOMIC DNA]</scope>
    <source>
        <strain evidence="3 4">THI036</strain>
    </source>
</reference>
<evidence type="ECO:0000313" key="3">
    <source>
        <dbReference type="EMBL" id="OAD20749.1"/>
    </source>
</evidence>
<dbReference type="InterPro" id="IPR027367">
    <property type="entry name" value="Gly-zipper_YMGG"/>
</dbReference>
<sequence length="190" mass="21367">MGEEKAEDNQTQGAFWGALIGAVVGAFIGDENEDQARNAAIGAAIGAGAGLLLGKTLDQPQKAQAAESESARVDRIIREMRATNQQLREDLSGYQQKIERLEQAKSQGNVNYRDLQKQKQILQQRQASAEQALSQLTNELKLSQQFYRNSQRENKSNELLQWQIRIAQLEQEKYELESSIDDLMAMKSRL</sequence>
<evidence type="ECO:0000313" key="4">
    <source>
        <dbReference type="Proteomes" id="UP000076962"/>
    </source>
</evidence>
<dbReference type="Proteomes" id="UP000076962">
    <property type="component" value="Unassembled WGS sequence"/>
</dbReference>
<evidence type="ECO:0000256" key="1">
    <source>
        <dbReference type="SAM" id="Coils"/>
    </source>
</evidence>
<dbReference type="AlphaFoldDB" id="A0A176RYH0"/>
<keyword evidence="4" id="KW-1185">Reference proteome</keyword>
<accession>A0A176RYH0</accession>
<protein>
    <recommendedName>
        <fullName evidence="2">YMGG-like Gly-zipper domain-containing protein</fullName>
    </recommendedName>
</protein>
<evidence type="ECO:0000259" key="2">
    <source>
        <dbReference type="Pfam" id="PF13441"/>
    </source>
</evidence>